<protein>
    <submittedName>
        <fullName evidence="1">Uncharacterized protein</fullName>
    </submittedName>
</protein>
<dbReference type="AlphaFoldDB" id="A0A4Y2QYD4"/>
<evidence type="ECO:0000313" key="2">
    <source>
        <dbReference type="Proteomes" id="UP000499080"/>
    </source>
</evidence>
<gene>
    <name evidence="1" type="ORF">AVEN_204514_1</name>
</gene>
<dbReference type="EMBL" id="BGPR01015212">
    <property type="protein sequence ID" value="GBN68422.1"/>
    <property type="molecule type" value="Genomic_DNA"/>
</dbReference>
<proteinExistence type="predicted"/>
<accession>A0A4Y2QYD4</accession>
<evidence type="ECO:0000313" key="1">
    <source>
        <dbReference type="EMBL" id="GBN68422.1"/>
    </source>
</evidence>
<keyword evidence="2" id="KW-1185">Reference proteome</keyword>
<comment type="caution">
    <text evidence="1">The sequence shown here is derived from an EMBL/GenBank/DDBJ whole genome shotgun (WGS) entry which is preliminary data.</text>
</comment>
<sequence length="113" mass="12860">MICLLRIELEDPHPQKELKDSSPTKRYESAKRTNPFLVKDSESLYGSALELPVRIRTPVPIRTPRSRVNVRCFAWEGEGDMERILILQEEGVLSVRSPCFVAADSLLFAGREC</sequence>
<reference evidence="1 2" key="1">
    <citation type="journal article" date="2019" name="Sci. Rep.">
        <title>Orb-weaving spider Araneus ventricosus genome elucidates the spidroin gene catalogue.</title>
        <authorList>
            <person name="Kono N."/>
            <person name="Nakamura H."/>
            <person name="Ohtoshi R."/>
            <person name="Moran D.A.P."/>
            <person name="Shinohara A."/>
            <person name="Yoshida Y."/>
            <person name="Fujiwara M."/>
            <person name="Mori M."/>
            <person name="Tomita M."/>
            <person name="Arakawa K."/>
        </authorList>
    </citation>
    <scope>NUCLEOTIDE SEQUENCE [LARGE SCALE GENOMIC DNA]</scope>
</reference>
<organism evidence="1 2">
    <name type="scientific">Araneus ventricosus</name>
    <name type="common">Orbweaver spider</name>
    <name type="synonym">Epeira ventricosa</name>
    <dbReference type="NCBI Taxonomy" id="182803"/>
    <lineage>
        <taxon>Eukaryota</taxon>
        <taxon>Metazoa</taxon>
        <taxon>Ecdysozoa</taxon>
        <taxon>Arthropoda</taxon>
        <taxon>Chelicerata</taxon>
        <taxon>Arachnida</taxon>
        <taxon>Araneae</taxon>
        <taxon>Araneomorphae</taxon>
        <taxon>Entelegynae</taxon>
        <taxon>Araneoidea</taxon>
        <taxon>Araneidae</taxon>
        <taxon>Araneus</taxon>
    </lineage>
</organism>
<name>A0A4Y2QYD4_ARAVE</name>
<dbReference type="Proteomes" id="UP000499080">
    <property type="component" value="Unassembled WGS sequence"/>
</dbReference>